<evidence type="ECO:0000256" key="1">
    <source>
        <dbReference type="SAM" id="Phobius"/>
    </source>
</evidence>
<accession>A0A501X4X1</accession>
<gene>
    <name evidence="3" type="ORF">FJM67_00110</name>
</gene>
<proteinExistence type="predicted"/>
<keyword evidence="1" id="KW-0472">Membrane</keyword>
<keyword evidence="1" id="KW-0812">Transmembrane</keyword>
<dbReference type="Pfam" id="PF09835">
    <property type="entry name" value="DUF2062"/>
    <property type="match status" value="1"/>
</dbReference>
<protein>
    <submittedName>
        <fullName evidence="3">DUF2062 domain-containing protein</fullName>
    </submittedName>
</protein>
<sequence>MPKHYFKKYIPHPDKLRQNKALGILGSKIYEADLWHLTRRSVARAFLNGLFWAALPMPFQMVASALCAVPMRANIPLSIALVWLTNPITMPIVFYANYLLGTFLVGGPSDMEFKMSVEWMWHQMEHIWLPLYVGSIVAGLVVGGLSYFGILLLWRLHVVKRWQNRKLLRLGRILPDHNPKGDQD</sequence>
<evidence type="ECO:0000313" key="3">
    <source>
        <dbReference type="EMBL" id="TPE55489.1"/>
    </source>
</evidence>
<feature type="transmembrane region" description="Helical" evidence="1">
    <location>
        <begin position="127"/>
        <end position="156"/>
    </location>
</feature>
<comment type="caution">
    <text evidence="3">The sequence shown here is derived from an EMBL/GenBank/DDBJ whole genome shotgun (WGS) entry which is preliminary data.</text>
</comment>
<dbReference type="OrthoDB" id="9786029at2"/>
<keyword evidence="4" id="KW-1185">Reference proteome</keyword>
<dbReference type="InterPro" id="IPR018639">
    <property type="entry name" value="DUF2062"/>
</dbReference>
<reference evidence="3 4" key="1">
    <citation type="submission" date="2019-06" db="EMBL/GenBank/DDBJ databases">
        <title>A novel bacterium of genus Marinomonas, isolated from coastal sand.</title>
        <authorList>
            <person name="Huang H."/>
            <person name="Mo K."/>
            <person name="Hu Y."/>
        </authorList>
    </citation>
    <scope>NUCLEOTIDE SEQUENCE [LARGE SCALE GENOMIC DNA]</scope>
    <source>
        <strain evidence="3 4">HB171799</strain>
    </source>
</reference>
<dbReference type="EMBL" id="VFRR01000001">
    <property type="protein sequence ID" value="TPE55489.1"/>
    <property type="molecule type" value="Genomic_DNA"/>
</dbReference>
<dbReference type="AlphaFoldDB" id="A0A501X4X1"/>
<name>A0A501X4X1_9GAMM</name>
<keyword evidence="1" id="KW-1133">Transmembrane helix</keyword>
<feature type="transmembrane region" description="Helical" evidence="1">
    <location>
        <begin position="81"/>
        <end position="107"/>
    </location>
</feature>
<dbReference type="RefSeq" id="WP_140586492.1">
    <property type="nucleotide sequence ID" value="NZ_VFRR01000001.1"/>
</dbReference>
<organism evidence="3 4">
    <name type="scientific">Maribrevibacterium harenarium</name>
    <dbReference type="NCBI Taxonomy" id="2589817"/>
    <lineage>
        <taxon>Bacteria</taxon>
        <taxon>Pseudomonadati</taxon>
        <taxon>Pseudomonadota</taxon>
        <taxon>Gammaproteobacteria</taxon>
        <taxon>Oceanospirillales</taxon>
        <taxon>Oceanospirillaceae</taxon>
        <taxon>Maribrevibacterium</taxon>
    </lineage>
</organism>
<feature type="domain" description="DUF2062" evidence="2">
    <location>
        <begin position="25"/>
        <end position="163"/>
    </location>
</feature>
<dbReference type="Proteomes" id="UP000315901">
    <property type="component" value="Unassembled WGS sequence"/>
</dbReference>
<dbReference type="PANTHER" id="PTHR40547">
    <property type="entry name" value="SLL0298 PROTEIN"/>
    <property type="match status" value="1"/>
</dbReference>
<evidence type="ECO:0000259" key="2">
    <source>
        <dbReference type="Pfam" id="PF09835"/>
    </source>
</evidence>
<evidence type="ECO:0000313" key="4">
    <source>
        <dbReference type="Proteomes" id="UP000315901"/>
    </source>
</evidence>
<feature type="transmembrane region" description="Helical" evidence="1">
    <location>
        <begin position="49"/>
        <end position="69"/>
    </location>
</feature>
<dbReference type="PANTHER" id="PTHR40547:SF1">
    <property type="entry name" value="SLL0298 PROTEIN"/>
    <property type="match status" value="1"/>
</dbReference>